<accession>A0ABX7M9T0</accession>
<dbReference type="PRINTS" id="PR00081">
    <property type="entry name" value="GDHRDH"/>
</dbReference>
<dbReference type="PRINTS" id="PR00080">
    <property type="entry name" value="SDRFAMILY"/>
</dbReference>
<dbReference type="PANTHER" id="PTHR24321:SF8">
    <property type="entry name" value="ESTRADIOL 17-BETA-DEHYDROGENASE 8-RELATED"/>
    <property type="match status" value="1"/>
</dbReference>
<evidence type="ECO:0000313" key="4">
    <source>
        <dbReference type="Proteomes" id="UP000663570"/>
    </source>
</evidence>
<dbReference type="Proteomes" id="UP000663570">
    <property type="component" value="Chromosome"/>
</dbReference>
<sequence>MSTAYAYYPSLAGRHVLISGGANGIGASLVEHFAQQHARVSFLDIDREAGEQLVARLAGVRHRPLFVACDVCDVAALEAAIVQARSTRGGIEVLINNAANDERHTVGEVSPQYWEQAFAVNLRHHFFAAQAVFPDMRAAGRGAIINVGSNGWMIKAPGYPLYAAAKAAIHGLTRSLAREFGAAGVRVNTLVPGWVMTERQLKLWVGPGADEEIERNQCLRQRLQVGDVARLALFLAADDSAMCTGQDFVIDGGWS</sequence>
<dbReference type="PANTHER" id="PTHR24321">
    <property type="entry name" value="DEHYDROGENASES, SHORT CHAIN"/>
    <property type="match status" value="1"/>
</dbReference>
<organism evidence="3 4">
    <name type="scientific">Niveibacterium microcysteis</name>
    <dbReference type="NCBI Taxonomy" id="2811415"/>
    <lineage>
        <taxon>Bacteria</taxon>
        <taxon>Pseudomonadati</taxon>
        <taxon>Pseudomonadota</taxon>
        <taxon>Betaproteobacteria</taxon>
        <taxon>Rhodocyclales</taxon>
        <taxon>Rhodocyclaceae</taxon>
        <taxon>Niveibacterium</taxon>
    </lineage>
</organism>
<dbReference type="PROSITE" id="PS00061">
    <property type="entry name" value="ADH_SHORT"/>
    <property type="match status" value="1"/>
</dbReference>
<dbReference type="InterPro" id="IPR020904">
    <property type="entry name" value="Sc_DH/Rdtase_CS"/>
</dbReference>
<gene>
    <name evidence="3" type="ORF">JY500_07785</name>
</gene>
<dbReference type="EMBL" id="CP071060">
    <property type="protein sequence ID" value="QSI78501.1"/>
    <property type="molecule type" value="Genomic_DNA"/>
</dbReference>
<comment type="similarity">
    <text evidence="1">Belongs to the short-chain dehydrogenases/reductases (SDR) family.</text>
</comment>
<protein>
    <submittedName>
        <fullName evidence="3">SDR family oxidoreductase</fullName>
    </submittedName>
</protein>
<dbReference type="CDD" id="cd05233">
    <property type="entry name" value="SDR_c"/>
    <property type="match status" value="1"/>
</dbReference>
<dbReference type="RefSeq" id="WP_206255874.1">
    <property type="nucleotide sequence ID" value="NZ_CP071060.1"/>
</dbReference>
<dbReference type="SUPFAM" id="SSF51735">
    <property type="entry name" value="NAD(P)-binding Rossmann-fold domains"/>
    <property type="match status" value="1"/>
</dbReference>
<dbReference type="InterPro" id="IPR002347">
    <property type="entry name" value="SDR_fam"/>
</dbReference>
<reference evidence="3 4" key="1">
    <citation type="submission" date="2021-02" db="EMBL/GenBank/DDBJ databases">
        <title>Niveibacterium changnyeongensis HC41.</title>
        <authorList>
            <person name="Kang M."/>
        </authorList>
    </citation>
    <scope>NUCLEOTIDE SEQUENCE [LARGE SCALE GENOMIC DNA]</scope>
    <source>
        <strain evidence="3 4">HC41</strain>
    </source>
</reference>
<proteinExistence type="inferred from homology"/>
<dbReference type="InterPro" id="IPR036291">
    <property type="entry name" value="NAD(P)-bd_dom_sf"/>
</dbReference>
<dbReference type="Pfam" id="PF13561">
    <property type="entry name" value="adh_short_C2"/>
    <property type="match status" value="1"/>
</dbReference>
<evidence type="ECO:0000256" key="1">
    <source>
        <dbReference type="ARBA" id="ARBA00006484"/>
    </source>
</evidence>
<dbReference type="Gene3D" id="3.40.50.720">
    <property type="entry name" value="NAD(P)-binding Rossmann-like Domain"/>
    <property type="match status" value="1"/>
</dbReference>
<keyword evidence="2" id="KW-0560">Oxidoreductase</keyword>
<keyword evidence="4" id="KW-1185">Reference proteome</keyword>
<name>A0ABX7M9T0_9RHOO</name>
<evidence type="ECO:0000313" key="3">
    <source>
        <dbReference type="EMBL" id="QSI78501.1"/>
    </source>
</evidence>
<evidence type="ECO:0000256" key="2">
    <source>
        <dbReference type="ARBA" id="ARBA00023002"/>
    </source>
</evidence>